<proteinExistence type="predicted"/>
<dbReference type="InterPro" id="IPR009061">
    <property type="entry name" value="DNA-bd_dom_put_sf"/>
</dbReference>
<dbReference type="RefSeq" id="WP_329499721.1">
    <property type="nucleotide sequence ID" value="NZ_CP108460.1"/>
</dbReference>
<feature type="compositionally biased region" description="Low complexity" evidence="2">
    <location>
        <begin position="1"/>
        <end position="21"/>
    </location>
</feature>
<feature type="domain" description="HTH merR-type" evidence="3">
    <location>
        <begin position="28"/>
        <end position="97"/>
    </location>
</feature>
<evidence type="ECO:0000313" key="4">
    <source>
        <dbReference type="EMBL" id="WUS55635.1"/>
    </source>
</evidence>
<dbReference type="SUPFAM" id="SSF46955">
    <property type="entry name" value="Putative DNA-binding domain"/>
    <property type="match status" value="1"/>
</dbReference>
<evidence type="ECO:0000313" key="5">
    <source>
        <dbReference type="Proteomes" id="UP001432014"/>
    </source>
</evidence>
<dbReference type="CDD" id="cd01109">
    <property type="entry name" value="HTH_YyaN"/>
    <property type="match status" value="1"/>
</dbReference>
<sequence>MTHTAAPRPAPARATVPAPGAHPDGDGWLTPAQAVERSGFSLDTLRYYERIGLLGTVGRSHTGHRRFSPHDLEWLGVLRCLRDTGMPIAEMRRFAELVRAGEGTFAERLAVLEQHDVQVEEQIAHLRRQQELIHRKIAFYRSVTGPSGSEPAPPGR</sequence>
<name>A0ABZ1W4F5_9ACTN</name>
<evidence type="ECO:0000256" key="2">
    <source>
        <dbReference type="SAM" id="MobiDB-lite"/>
    </source>
</evidence>
<dbReference type="PROSITE" id="PS50937">
    <property type="entry name" value="HTH_MERR_2"/>
    <property type="match status" value="1"/>
</dbReference>
<dbReference type="InterPro" id="IPR047057">
    <property type="entry name" value="MerR_fam"/>
</dbReference>
<accession>A0ABZ1W4F5</accession>
<dbReference type="Proteomes" id="UP001432014">
    <property type="component" value="Chromosome"/>
</dbReference>
<dbReference type="InterPro" id="IPR000551">
    <property type="entry name" value="MerR-type_HTH_dom"/>
</dbReference>
<dbReference type="Gene3D" id="1.10.1660.10">
    <property type="match status" value="1"/>
</dbReference>
<reference evidence="4 5" key="1">
    <citation type="submission" date="2022-10" db="EMBL/GenBank/DDBJ databases">
        <title>The complete genomes of actinobacterial strains from the NBC collection.</title>
        <authorList>
            <person name="Joergensen T.S."/>
            <person name="Alvarez Arevalo M."/>
            <person name="Sterndorff E.B."/>
            <person name="Faurdal D."/>
            <person name="Vuksanovic O."/>
            <person name="Mourched A.-S."/>
            <person name="Charusanti P."/>
            <person name="Shaw S."/>
            <person name="Blin K."/>
            <person name="Weber T."/>
        </authorList>
    </citation>
    <scope>NUCLEOTIDE SEQUENCE [LARGE SCALE GENOMIC DNA]</scope>
    <source>
        <strain evidence="4 5">NBC_01247</strain>
    </source>
</reference>
<dbReference type="SMART" id="SM00422">
    <property type="entry name" value="HTH_MERR"/>
    <property type="match status" value="1"/>
</dbReference>
<dbReference type="PANTHER" id="PTHR30204:SF98">
    <property type="entry name" value="HTH-TYPE TRANSCRIPTIONAL REGULATOR ADHR"/>
    <property type="match status" value="1"/>
</dbReference>
<evidence type="ECO:0000256" key="1">
    <source>
        <dbReference type="ARBA" id="ARBA00023125"/>
    </source>
</evidence>
<dbReference type="EMBL" id="CP108482">
    <property type="protein sequence ID" value="WUS55635.1"/>
    <property type="molecule type" value="Genomic_DNA"/>
</dbReference>
<organism evidence="4 5">
    <name type="scientific">Kitasatospora herbaricolor</name>
    <dbReference type="NCBI Taxonomy" id="68217"/>
    <lineage>
        <taxon>Bacteria</taxon>
        <taxon>Bacillati</taxon>
        <taxon>Actinomycetota</taxon>
        <taxon>Actinomycetes</taxon>
        <taxon>Kitasatosporales</taxon>
        <taxon>Streptomycetaceae</taxon>
        <taxon>Kitasatospora</taxon>
    </lineage>
</organism>
<evidence type="ECO:0000259" key="3">
    <source>
        <dbReference type="PROSITE" id="PS50937"/>
    </source>
</evidence>
<keyword evidence="1" id="KW-0238">DNA-binding</keyword>
<protein>
    <submittedName>
        <fullName evidence="4">MerR family transcriptional regulator</fullName>
    </submittedName>
</protein>
<gene>
    <name evidence="4" type="ORF">OG469_09000</name>
</gene>
<keyword evidence="5" id="KW-1185">Reference proteome</keyword>
<feature type="region of interest" description="Disordered" evidence="2">
    <location>
        <begin position="1"/>
        <end position="28"/>
    </location>
</feature>
<dbReference type="PANTHER" id="PTHR30204">
    <property type="entry name" value="REDOX-CYCLING DRUG-SENSING TRANSCRIPTIONAL ACTIVATOR SOXR"/>
    <property type="match status" value="1"/>
</dbReference>
<dbReference type="Pfam" id="PF13411">
    <property type="entry name" value="MerR_1"/>
    <property type="match status" value="1"/>
</dbReference>